<evidence type="ECO:0000313" key="3">
    <source>
        <dbReference type="Proteomes" id="UP000265520"/>
    </source>
</evidence>
<feature type="domain" description="Reverse transcriptase Ty1/copia-type" evidence="1">
    <location>
        <begin position="11"/>
        <end position="137"/>
    </location>
</feature>
<feature type="non-terminal residue" evidence="2">
    <location>
        <position position="137"/>
    </location>
</feature>
<comment type="caution">
    <text evidence="2">The sequence shown here is derived from an EMBL/GenBank/DDBJ whole genome shotgun (WGS) entry which is preliminary data.</text>
</comment>
<keyword evidence="3" id="KW-1185">Reference proteome</keyword>
<dbReference type="Pfam" id="PF07727">
    <property type="entry name" value="RVT_2"/>
    <property type="match status" value="1"/>
</dbReference>
<dbReference type="AlphaFoldDB" id="A0A392RER3"/>
<reference evidence="2 3" key="1">
    <citation type="journal article" date="2018" name="Front. Plant Sci.">
        <title>Red Clover (Trifolium pratense) and Zigzag Clover (T. medium) - A Picture of Genomic Similarities and Differences.</title>
        <authorList>
            <person name="Dluhosova J."/>
            <person name="Istvanek J."/>
            <person name="Nedelnik J."/>
            <person name="Repkova J."/>
        </authorList>
    </citation>
    <scope>NUCLEOTIDE SEQUENCE [LARGE SCALE GENOMIC DNA]</scope>
    <source>
        <strain evidence="3">cv. 10/8</strain>
        <tissue evidence="2">Leaf</tissue>
    </source>
</reference>
<dbReference type="Proteomes" id="UP000265520">
    <property type="component" value="Unassembled WGS sequence"/>
</dbReference>
<dbReference type="InterPro" id="IPR013103">
    <property type="entry name" value="RVT_2"/>
</dbReference>
<evidence type="ECO:0000259" key="1">
    <source>
        <dbReference type="Pfam" id="PF07727"/>
    </source>
</evidence>
<sequence length="137" mass="15880">MDQEIESIERNETWELTDLPNGSKKIGVKWIYKTKYNENGKKEKHKARLVAKGYSQQHGIDYNEVFAPVARWDTIRSILALAASKGWNVYQLDVKSAFLHGELMEDVYVEQRIGYQKEGNSKVYKLRKALYGLKQAP</sequence>
<evidence type="ECO:0000313" key="2">
    <source>
        <dbReference type="EMBL" id="MCI35108.1"/>
    </source>
</evidence>
<name>A0A392RER3_9FABA</name>
<dbReference type="InterPro" id="IPR043502">
    <property type="entry name" value="DNA/RNA_pol_sf"/>
</dbReference>
<dbReference type="SUPFAM" id="SSF56672">
    <property type="entry name" value="DNA/RNA polymerases"/>
    <property type="match status" value="1"/>
</dbReference>
<accession>A0A392RER3</accession>
<proteinExistence type="predicted"/>
<dbReference type="EMBL" id="LXQA010220368">
    <property type="protein sequence ID" value="MCI35108.1"/>
    <property type="molecule type" value="Genomic_DNA"/>
</dbReference>
<protein>
    <submittedName>
        <fullName evidence="2">Copia-type polyprotein</fullName>
    </submittedName>
</protein>
<organism evidence="2 3">
    <name type="scientific">Trifolium medium</name>
    <dbReference type="NCBI Taxonomy" id="97028"/>
    <lineage>
        <taxon>Eukaryota</taxon>
        <taxon>Viridiplantae</taxon>
        <taxon>Streptophyta</taxon>
        <taxon>Embryophyta</taxon>
        <taxon>Tracheophyta</taxon>
        <taxon>Spermatophyta</taxon>
        <taxon>Magnoliopsida</taxon>
        <taxon>eudicotyledons</taxon>
        <taxon>Gunneridae</taxon>
        <taxon>Pentapetalae</taxon>
        <taxon>rosids</taxon>
        <taxon>fabids</taxon>
        <taxon>Fabales</taxon>
        <taxon>Fabaceae</taxon>
        <taxon>Papilionoideae</taxon>
        <taxon>50 kb inversion clade</taxon>
        <taxon>NPAAA clade</taxon>
        <taxon>Hologalegina</taxon>
        <taxon>IRL clade</taxon>
        <taxon>Trifolieae</taxon>
        <taxon>Trifolium</taxon>
    </lineage>
</organism>